<dbReference type="EMBL" id="WJNA01000014">
    <property type="protein sequence ID" value="MRH09266.1"/>
    <property type="molecule type" value="Genomic_DNA"/>
</dbReference>
<accession>A0A6L5P4U5</accession>
<comment type="caution">
    <text evidence="1">The sequence shown here is derived from an EMBL/GenBank/DDBJ whole genome shotgun (WGS) entry which is preliminary data.</text>
</comment>
<sequence length="44" mass="4899">MLSDVYPQSWKSTLGVFYMTKISVKTKLKAVEEYANGNVTLASV</sequence>
<feature type="non-terminal residue" evidence="1">
    <location>
        <position position="44"/>
    </location>
</feature>
<dbReference type="AlphaFoldDB" id="A0A6L5P4U5"/>
<reference evidence="1 2" key="1">
    <citation type="submission" date="2019-11" db="EMBL/GenBank/DDBJ databases">
        <title>Draft genome sequence of 12 host-associated Lactobacillus reuteri rodent strains.</title>
        <authorList>
            <person name="Zhang S."/>
            <person name="Ozcam M."/>
            <person name="Van Pijkeren J.P."/>
        </authorList>
    </citation>
    <scope>NUCLEOTIDE SEQUENCE [LARGE SCALE GENOMIC DNA]</scope>
    <source>
        <strain evidence="1 2">Lr4020</strain>
    </source>
</reference>
<dbReference type="Proteomes" id="UP000472879">
    <property type="component" value="Unassembled WGS sequence"/>
</dbReference>
<evidence type="ECO:0000313" key="2">
    <source>
        <dbReference type="Proteomes" id="UP000472879"/>
    </source>
</evidence>
<organism evidence="1 2">
    <name type="scientific">Limosilactobacillus reuteri</name>
    <name type="common">Lactobacillus reuteri</name>
    <dbReference type="NCBI Taxonomy" id="1598"/>
    <lineage>
        <taxon>Bacteria</taxon>
        <taxon>Bacillati</taxon>
        <taxon>Bacillota</taxon>
        <taxon>Bacilli</taxon>
        <taxon>Lactobacillales</taxon>
        <taxon>Lactobacillaceae</taxon>
        <taxon>Limosilactobacillus</taxon>
    </lineage>
</organism>
<protein>
    <submittedName>
        <fullName evidence="1">Transposase</fullName>
    </submittedName>
</protein>
<proteinExistence type="predicted"/>
<gene>
    <name evidence="1" type="ORF">GIX81_07375</name>
</gene>
<evidence type="ECO:0000313" key="1">
    <source>
        <dbReference type="EMBL" id="MRH09266.1"/>
    </source>
</evidence>
<name>A0A6L5P4U5_LIMRT</name>